<keyword evidence="16" id="KW-1185">Reference proteome</keyword>
<dbReference type="GO" id="GO:0003677">
    <property type="term" value="F:DNA binding"/>
    <property type="evidence" value="ECO:0007669"/>
    <property type="project" value="UniProtKB-UniRule"/>
</dbReference>
<dbReference type="GO" id="GO:0000724">
    <property type="term" value="P:double-strand break repair via homologous recombination"/>
    <property type="evidence" value="ECO:0007669"/>
    <property type="project" value="UniProtKB-UniRule"/>
</dbReference>
<dbReference type="GO" id="GO:0008854">
    <property type="term" value="F:exodeoxyribonuclease V activity"/>
    <property type="evidence" value="ECO:0007669"/>
    <property type="project" value="InterPro"/>
</dbReference>
<evidence type="ECO:0000313" key="15">
    <source>
        <dbReference type="EMBL" id="MDN7129553.1"/>
    </source>
</evidence>
<reference evidence="16 17" key="1">
    <citation type="submission" date="2021-03" db="EMBL/GenBank/DDBJ databases">
        <title>Pseudidiomarina terrestris, a new bacterium isolated from saline soil.</title>
        <authorList>
            <person name="Galisteo C."/>
            <person name="De La Haba R."/>
            <person name="Sanchez-Porro C."/>
            <person name="Ventosa A."/>
        </authorList>
    </citation>
    <scope>NUCLEOTIDE SEQUENCE [LARGE SCALE GENOMIC DNA]</scope>
    <source>
        <strain evidence="14 17">1APP75-32.1</strain>
        <strain evidence="16">1APR75-15</strain>
        <strain evidence="15">1ASR75-15</strain>
    </source>
</reference>
<dbReference type="InterPro" id="IPR049550">
    <property type="entry name" value="RecD_N"/>
</dbReference>
<dbReference type="Gene3D" id="1.10.10.1020">
    <property type="entry name" value="RecBCD complex, subunit RecD, N-terminal domain"/>
    <property type="match status" value="1"/>
</dbReference>
<sequence length="654" mass="72560">MQLIANLRGWYEQGWLRAIDLSLAEYLYSKLGADAEAVAVLAALVSHQLGHGHPCLELNELWQDPEATLQIPPEHASYSSVHLCASATEMVAALGPAIVEQLAQSTAVNTLNSPLVLQGQERLYLRRYWDYEQQIKQDLALRMAQQEPIATDALRETLDDLFGVATTLSWQRLACAMAVRSGFTVITGGPGTGKTYTVVRLLATLQKHRADAEPLRIRLAAPTGKAAKRMEDSINEELKRLPTEYSDLLTENQAVTLHRLLGTQSRSRAFRHHANNPLLADVVIIDEASMVDIEMMAAITAALPTTTKLILLGDKDQLASVEAGAVLGQLCDEAEQGHYAANLAQWLNATLTSPAVSRGDDVGAQESIMLADDLIDAEGASQWPYLQHTVMLRESRRFKADEGIGKLATEINQQRTAWLREWLTRAEALTREDAKLANIQLLQVSKNSAASFKALVQQGYQPLQQLVSAGAEGFHDDAAWGEALLEQLEQFQMLAALRRGDWGMQRLNELATLWLNGDRVTSEQWFVGRPVMITQNDYSLDLRNGDIGIVVQRRPDEPPRVLFRGHKKGSLRWLLPSRLTHVETAYVMTIHKSQGSEFTHTVVVVPEHDTPLLTKELLYTGITRARKQLTLVCANPRLVLQATQRRILRGGGLT</sequence>
<dbReference type="NCBIfam" id="TIGR01447">
    <property type="entry name" value="recD"/>
    <property type="match status" value="1"/>
</dbReference>
<dbReference type="InterPro" id="IPR027785">
    <property type="entry name" value="UvrD-like_helicase_C"/>
</dbReference>
<evidence type="ECO:0000256" key="8">
    <source>
        <dbReference type="ARBA" id="ARBA00023125"/>
    </source>
</evidence>
<feature type="domain" description="UvrD-like helicase C-terminal" evidence="12">
    <location>
        <begin position="585"/>
        <end position="632"/>
    </location>
</feature>
<keyword evidence="6 11" id="KW-0269">Exonuclease</keyword>
<dbReference type="GO" id="GO:0009338">
    <property type="term" value="C:exodeoxyribonuclease V complex"/>
    <property type="evidence" value="ECO:0007669"/>
    <property type="project" value="InterPro"/>
</dbReference>
<evidence type="ECO:0000256" key="9">
    <source>
        <dbReference type="ARBA" id="ARBA00023204"/>
    </source>
</evidence>
<dbReference type="SUPFAM" id="SSF52540">
    <property type="entry name" value="P-loop containing nucleoside triphosphate hydrolases"/>
    <property type="match status" value="1"/>
</dbReference>
<evidence type="ECO:0000256" key="10">
    <source>
        <dbReference type="ARBA" id="ARBA00023235"/>
    </source>
</evidence>
<keyword evidence="3 11" id="KW-0227">DNA damage</keyword>
<dbReference type="Gene3D" id="3.40.50.300">
    <property type="entry name" value="P-loop containing nucleotide triphosphate hydrolases"/>
    <property type="match status" value="3"/>
</dbReference>
<dbReference type="PANTHER" id="PTHR43788">
    <property type="entry name" value="DNA2/NAM7 HELICASE FAMILY MEMBER"/>
    <property type="match status" value="1"/>
</dbReference>
<dbReference type="CDD" id="cd18809">
    <property type="entry name" value="SF1_C_RecD"/>
    <property type="match status" value="1"/>
</dbReference>
<dbReference type="RefSeq" id="WP_301774727.1">
    <property type="nucleotide sequence ID" value="NZ_JAGGJB010000004.1"/>
</dbReference>
<evidence type="ECO:0000256" key="2">
    <source>
        <dbReference type="ARBA" id="ARBA00022741"/>
    </source>
</evidence>
<comment type="caution">
    <text evidence="14">The sequence shown here is derived from an EMBL/GenBank/DDBJ whole genome shotgun (WGS) entry which is preliminary data.</text>
</comment>
<dbReference type="Pfam" id="PF21185">
    <property type="entry name" value="RecD_N"/>
    <property type="match status" value="1"/>
</dbReference>
<dbReference type="Pfam" id="PF13538">
    <property type="entry name" value="UvrD_C_2"/>
    <property type="match status" value="1"/>
</dbReference>
<evidence type="ECO:0000256" key="1">
    <source>
        <dbReference type="ARBA" id="ARBA00022722"/>
    </source>
</evidence>
<comment type="miscellaneous">
    <text evidence="11">In the RecBCD complex, RecB has a slow 3'-5' helicase, an exonuclease activity and loads RecA onto ssDNA, RecD has a fast 5'-3' helicase activity, while RecC stimulates the ATPase and processivity of the RecB helicase and contributes to recognition of the Chi site.</text>
</comment>
<evidence type="ECO:0000256" key="3">
    <source>
        <dbReference type="ARBA" id="ARBA00022763"/>
    </source>
</evidence>
<dbReference type="AlphaFoldDB" id="A0AAW7QXS3"/>
<comment type="catalytic activity">
    <reaction evidence="11">
        <text>ATP + H2O = ADP + phosphate + H(+)</text>
        <dbReference type="Rhea" id="RHEA:13065"/>
        <dbReference type="ChEBI" id="CHEBI:15377"/>
        <dbReference type="ChEBI" id="CHEBI:15378"/>
        <dbReference type="ChEBI" id="CHEBI:30616"/>
        <dbReference type="ChEBI" id="CHEBI:43474"/>
        <dbReference type="ChEBI" id="CHEBI:456216"/>
        <dbReference type="EC" id="5.6.2.3"/>
    </reaction>
</comment>
<organism evidence="14 17">
    <name type="scientific">Pseudidiomarina terrestris</name>
    <dbReference type="NCBI Taxonomy" id="2820060"/>
    <lineage>
        <taxon>Bacteria</taxon>
        <taxon>Pseudomonadati</taxon>
        <taxon>Pseudomonadota</taxon>
        <taxon>Gammaproteobacteria</taxon>
        <taxon>Alteromonadales</taxon>
        <taxon>Idiomarinaceae</taxon>
        <taxon>Pseudidiomarina</taxon>
    </lineage>
</organism>
<dbReference type="InterPro" id="IPR041851">
    <property type="entry name" value="RecD_N_sf"/>
</dbReference>
<evidence type="ECO:0000259" key="13">
    <source>
        <dbReference type="Pfam" id="PF21185"/>
    </source>
</evidence>
<feature type="domain" description="RecBCD enzyme subunit RecD N-terminal" evidence="13">
    <location>
        <begin position="12"/>
        <end position="124"/>
    </location>
</feature>
<dbReference type="GO" id="GO:0017116">
    <property type="term" value="F:single-stranded DNA helicase activity"/>
    <property type="evidence" value="ECO:0007669"/>
    <property type="project" value="TreeGrafter"/>
</dbReference>
<keyword evidence="10 11" id="KW-0413">Isomerase</keyword>
<gene>
    <name evidence="11 14" type="primary">recD</name>
    <name evidence="14" type="ORF">J6I90_08755</name>
    <name evidence="15" type="ORF">J6I92_06695</name>
</gene>
<evidence type="ECO:0000256" key="6">
    <source>
        <dbReference type="ARBA" id="ARBA00022839"/>
    </source>
</evidence>
<evidence type="ECO:0000313" key="14">
    <source>
        <dbReference type="EMBL" id="MDN7124972.1"/>
    </source>
</evidence>
<evidence type="ECO:0000259" key="12">
    <source>
        <dbReference type="Pfam" id="PF13538"/>
    </source>
</evidence>
<keyword evidence="5 11" id="KW-0347">Helicase</keyword>
<keyword evidence="2 11" id="KW-0547">Nucleotide-binding</keyword>
<evidence type="ECO:0000256" key="4">
    <source>
        <dbReference type="ARBA" id="ARBA00022801"/>
    </source>
</evidence>
<evidence type="ECO:0000256" key="5">
    <source>
        <dbReference type="ARBA" id="ARBA00022806"/>
    </source>
</evidence>
<dbReference type="Proteomes" id="UP001169492">
    <property type="component" value="Unassembled WGS sequence"/>
</dbReference>
<comment type="function">
    <text evidence="11">A helicase/nuclease that prepares dsDNA breaks (DSB) for recombinational DNA repair. Binds to DSBs and unwinds DNA via a highly rapid and processive ATP-dependent bidirectional helicase activity. Unwinds dsDNA until it encounters a Chi (crossover hotspot instigator) sequence from the 3' direction. Cuts ssDNA a few nucleotides 3' to the Chi site. The properties and activities of the enzyme are changed at Chi. The Chi-altered holoenzyme produces a long 3'-ssDNA overhang and facilitates RecA-binding to the ssDNA for homologous DNA recombination and repair. Holoenzyme degrades any linearized DNA that is unable to undergo homologous recombination. In the holoenzyme this subunit has ssDNA-dependent ATPase and 5'-3' helicase activity. When added to pre-assembled RecBC greatly stimulates nuclease activity and augments holoenzyme processivity. Negatively regulates the RecA-loading ability of RecBCD.</text>
</comment>
<dbReference type="GO" id="GO:0043139">
    <property type="term" value="F:5'-3' DNA helicase activity"/>
    <property type="evidence" value="ECO:0007669"/>
    <property type="project" value="UniProtKB-UniRule"/>
</dbReference>
<name>A0AAW7QXS3_9GAMM</name>
<dbReference type="Proteomes" id="UP001169491">
    <property type="component" value="Unassembled WGS sequence"/>
</dbReference>
<dbReference type="GO" id="GO:0005524">
    <property type="term" value="F:ATP binding"/>
    <property type="evidence" value="ECO:0007669"/>
    <property type="project" value="UniProtKB-UniRule"/>
</dbReference>
<evidence type="ECO:0000256" key="11">
    <source>
        <dbReference type="HAMAP-Rule" id="MF_01487"/>
    </source>
</evidence>
<dbReference type="EMBL" id="JAGGJB010000004">
    <property type="protein sequence ID" value="MDN7124972.1"/>
    <property type="molecule type" value="Genomic_DNA"/>
</dbReference>
<dbReference type="PANTHER" id="PTHR43788:SF6">
    <property type="entry name" value="DNA HELICASE B"/>
    <property type="match status" value="1"/>
</dbReference>
<accession>A0AAW7QXS3</accession>
<dbReference type="CDD" id="cd17933">
    <property type="entry name" value="DEXSc_RecD-like"/>
    <property type="match status" value="1"/>
</dbReference>
<keyword evidence="7 11" id="KW-0067">ATP-binding</keyword>
<dbReference type="InterPro" id="IPR050534">
    <property type="entry name" value="Coronavir_polyprotein_1ab"/>
</dbReference>
<keyword evidence="9 11" id="KW-0234">DNA repair</keyword>
<dbReference type="InterPro" id="IPR006344">
    <property type="entry name" value="RecD"/>
</dbReference>
<comment type="subunit">
    <text evidence="11">Heterotrimer of RecB, RecC and RecD. All subunits contribute to DNA-binding.</text>
</comment>
<dbReference type="Pfam" id="PF13245">
    <property type="entry name" value="AAA_19"/>
    <property type="match status" value="1"/>
</dbReference>
<dbReference type="EMBL" id="JAGGJC010000002">
    <property type="protein sequence ID" value="MDN7129553.1"/>
    <property type="molecule type" value="Genomic_DNA"/>
</dbReference>
<comment type="similarity">
    <text evidence="11">Belongs to the RecD family.</text>
</comment>
<evidence type="ECO:0000256" key="7">
    <source>
        <dbReference type="ARBA" id="ARBA00022840"/>
    </source>
</evidence>
<dbReference type="InterPro" id="IPR027417">
    <property type="entry name" value="P-loop_NTPase"/>
</dbReference>
<keyword evidence="8 11" id="KW-0238">DNA-binding</keyword>
<keyword evidence="4 11" id="KW-0378">Hydrolase</keyword>
<evidence type="ECO:0000313" key="16">
    <source>
        <dbReference type="Proteomes" id="UP001169491"/>
    </source>
</evidence>
<evidence type="ECO:0000313" key="17">
    <source>
        <dbReference type="Proteomes" id="UP001169492"/>
    </source>
</evidence>
<dbReference type="EC" id="5.6.2.3" evidence="11"/>
<feature type="binding site" evidence="11">
    <location>
        <begin position="188"/>
        <end position="195"/>
    </location>
    <ligand>
        <name>ATP</name>
        <dbReference type="ChEBI" id="CHEBI:30616"/>
    </ligand>
</feature>
<protein>
    <recommendedName>
        <fullName evidence="11">RecBCD enzyme subunit RecD</fullName>
        <ecNumber evidence="11">5.6.2.3</ecNumber>
    </recommendedName>
    <alternativeName>
        <fullName evidence="11">DNA 5'-3' helicase subunit RecD</fullName>
    </alternativeName>
    <alternativeName>
        <fullName evidence="11">Exonuclease V subunit RecD</fullName>
        <shortName evidence="11">ExoV subunit RecD</shortName>
    </alternativeName>
    <alternativeName>
        <fullName evidence="11">Helicase/nuclease RecBCD subunit RecD</fullName>
    </alternativeName>
</protein>
<proteinExistence type="inferred from homology"/>
<keyword evidence="1 11" id="KW-0540">Nuclease</keyword>
<dbReference type="HAMAP" id="MF_01487">
    <property type="entry name" value="RecD"/>
    <property type="match status" value="1"/>
</dbReference>